<comment type="similarity">
    <text evidence="4">Belongs to the peptidase M20A family.</text>
</comment>
<dbReference type="Gene3D" id="3.40.630.10">
    <property type="entry name" value="Zn peptidases"/>
    <property type="match status" value="1"/>
</dbReference>
<dbReference type="UniPathway" id="UPA00034">
    <property type="reaction ID" value="UER00021"/>
</dbReference>
<keyword evidence="7" id="KW-0479">Metal-binding</keyword>
<evidence type="ECO:0000256" key="10">
    <source>
        <dbReference type="ARBA" id="ARBA00023285"/>
    </source>
</evidence>
<dbReference type="PANTHER" id="PTHR43808">
    <property type="entry name" value="ACETYLORNITHINE DEACETYLASE"/>
    <property type="match status" value="1"/>
</dbReference>
<name>A0A537LHY1_9BACT</name>
<proteinExistence type="inferred from homology"/>
<dbReference type="GO" id="GO:0009014">
    <property type="term" value="F:succinyl-diaminopimelate desuccinylase activity"/>
    <property type="evidence" value="ECO:0007669"/>
    <property type="project" value="UniProtKB-EC"/>
</dbReference>
<comment type="catalytic activity">
    <reaction evidence="11">
        <text>N-succinyl-(2S,6S)-2,6-diaminopimelate + H2O = (2S,6S)-2,6-diaminopimelate + succinate</text>
        <dbReference type="Rhea" id="RHEA:22608"/>
        <dbReference type="ChEBI" id="CHEBI:15377"/>
        <dbReference type="ChEBI" id="CHEBI:30031"/>
        <dbReference type="ChEBI" id="CHEBI:57609"/>
        <dbReference type="ChEBI" id="CHEBI:58087"/>
        <dbReference type="EC" id="3.5.1.18"/>
    </reaction>
</comment>
<comment type="cofactor">
    <cofactor evidence="1">
        <name>Co(2+)</name>
        <dbReference type="ChEBI" id="CHEBI:48828"/>
    </cofactor>
</comment>
<keyword evidence="10" id="KW-0170">Cobalt</keyword>
<evidence type="ECO:0000256" key="4">
    <source>
        <dbReference type="ARBA" id="ARBA00006247"/>
    </source>
</evidence>
<dbReference type="InterPro" id="IPR010182">
    <property type="entry name" value="ArgE/DapE"/>
</dbReference>
<dbReference type="SUPFAM" id="SSF53187">
    <property type="entry name" value="Zn-dependent exopeptidases"/>
    <property type="match status" value="1"/>
</dbReference>
<organism evidence="13 14">
    <name type="scientific">Candidatus Segetimicrobium genomatis</name>
    <dbReference type="NCBI Taxonomy" id="2569760"/>
    <lineage>
        <taxon>Bacteria</taxon>
        <taxon>Bacillati</taxon>
        <taxon>Candidatus Sysuimicrobiota</taxon>
        <taxon>Candidatus Sysuimicrobiia</taxon>
        <taxon>Candidatus Sysuimicrobiales</taxon>
        <taxon>Candidatus Segetimicrobiaceae</taxon>
        <taxon>Candidatus Segetimicrobium</taxon>
    </lineage>
</organism>
<evidence type="ECO:0000256" key="1">
    <source>
        <dbReference type="ARBA" id="ARBA00001941"/>
    </source>
</evidence>
<feature type="non-terminal residue" evidence="13">
    <location>
        <position position="1"/>
    </location>
</feature>
<dbReference type="NCBIfam" id="TIGR01910">
    <property type="entry name" value="DapE-ArgE"/>
    <property type="match status" value="1"/>
</dbReference>
<sequence length="379" mass="39606">GDWIGQGAGPLLILEGHSDVVTEGDASLWSVPPFGGVVADGCLFGRGAADMKGGVAAAIAAVRAIHETGVALPGRIRLAVVADEEGMMLGIKSFIQNGWARAARGAIICEPEANAVCLIQKGALRAVARFRGTMAHGAMPKSGVNPIPGSAAFVRRLDGLEREYVARHGGHPLLGDPSVTPTVLRAGDLSQLNVIHAEAIVGVDIRTVPGQDHAVIRRDLASAAASAASTVPGCAGDVDVIEERPWTETPGDAPIVEAVERACRRVQRRTPRRRGVPGATDGTFLHAWGRVPIVTIGPGDVAIPHQIDEFVRVADLVEASRIFAAAACYCLGETARLAPLLEALYADLDRLRNLPIADLEPAFTPRPSGPAEGERGGRP</sequence>
<dbReference type="Pfam" id="PF01546">
    <property type="entry name" value="Peptidase_M20"/>
    <property type="match status" value="1"/>
</dbReference>
<dbReference type="InterPro" id="IPR002933">
    <property type="entry name" value="Peptidase_M20"/>
</dbReference>
<comment type="caution">
    <text evidence="13">The sequence shown here is derived from an EMBL/GenBank/DDBJ whole genome shotgun (WGS) entry which is preliminary data.</text>
</comment>
<evidence type="ECO:0000256" key="8">
    <source>
        <dbReference type="ARBA" id="ARBA00022801"/>
    </source>
</evidence>
<gene>
    <name evidence="13" type="ORF">E6H02_11265</name>
</gene>
<dbReference type="PROSITE" id="PS00759">
    <property type="entry name" value="ARGE_DAPE_CPG2_2"/>
    <property type="match status" value="1"/>
</dbReference>
<evidence type="ECO:0000256" key="7">
    <source>
        <dbReference type="ARBA" id="ARBA00022723"/>
    </source>
</evidence>
<comment type="cofactor">
    <cofactor evidence="2">
        <name>Zn(2+)</name>
        <dbReference type="ChEBI" id="CHEBI:29105"/>
    </cofactor>
</comment>
<dbReference type="GO" id="GO:0046872">
    <property type="term" value="F:metal ion binding"/>
    <property type="evidence" value="ECO:0007669"/>
    <property type="project" value="UniProtKB-KW"/>
</dbReference>
<evidence type="ECO:0000313" key="14">
    <source>
        <dbReference type="Proteomes" id="UP000320393"/>
    </source>
</evidence>
<evidence type="ECO:0000256" key="6">
    <source>
        <dbReference type="ARBA" id="ARBA00016853"/>
    </source>
</evidence>
<dbReference type="InterPro" id="IPR036264">
    <property type="entry name" value="Bact_exopeptidase_dim_dom"/>
</dbReference>
<evidence type="ECO:0000256" key="2">
    <source>
        <dbReference type="ARBA" id="ARBA00001947"/>
    </source>
</evidence>
<dbReference type="AlphaFoldDB" id="A0A537LHY1"/>
<evidence type="ECO:0000256" key="5">
    <source>
        <dbReference type="ARBA" id="ARBA00011921"/>
    </source>
</evidence>
<keyword evidence="9" id="KW-0862">Zinc</keyword>
<feature type="domain" description="Peptidase M20 dimerisation" evidence="12">
    <location>
        <begin position="120"/>
        <end position="228"/>
    </location>
</feature>
<evidence type="ECO:0000256" key="9">
    <source>
        <dbReference type="ARBA" id="ARBA00022833"/>
    </source>
</evidence>
<comment type="pathway">
    <text evidence="3">Amino-acid biosynthesis; L-lysine biosynthesis via DAP pathway; LL-2,6-diaminopimelate from (S)-tetrahydrodipicolinate (succinylase route): step 3/3.</text>
</comment>
<accession>A0A537LHY1</accession>
<dbReference type="EC" id="3.5.1.18" evidence="5"/>
<dbReference type="EMBL" id="VBAM01000469">
    <property type="protein sequence ID" value="TMJ07582.1"/>
    <property type="molecule type" value="Genomic_DNA"/>
</dbReference>
<dbReference type="SUPFAM" id="SSF55031">
    <property type="entry name" value="Bacterial exopeptidase dimerisation domain"/>
    <property type="match status" value="1"/>
</dbReference>
<keyword evidence="8" id="KW-0378">Hydrolase</keyword>
<dbReference type="GO" id="GO:0009089">
    <property type="term" value="P:lysine biosynthetic process via diaminopimelate"/>
    <property type="evidence" value="ECO:0007669"/>
    <property type="project" value="UniProtKB-UniPathway"/>
</dbReference>
<dbReference type="InterPro" id="IPR001261">
    <property type="entry name" value="ArgE/DapE_CS"/>
</dbReference>
<evidence type="ECO:0000256" key="3">
    <source>
        <dbReference type="ARBA" id="ARBA00005130"/>
    </source>
</evidence>
<evidence type="ECO:0000313" key="13">
    <source>
        <dbReference type="EMBL" id="TMJ07582.1"/>
    </source>
</evidence>
<reference evidence="13 14" key="1">
    <citation type="journal article" date="2019" name="Nat. Microbiol.">
        <title>Mediterranean grassland soil C-N compound turnover is dependent on rainfall and depth, and is mediated by genomically divergent microorganisms.</title>
        <authorList>
            <person name="Diamond S."/>
            <person name="Andeer P.F."/>
            <person name="Li Z."/>
            <person name="Crits-Christoph A."/>
            <person name="Burstein D."/>
            <person name="Anantharaman K."/>
            <person name="Lane K.R."/>
            <person name="Thomas B.C."/>
            <person name="Pan C."/>
            <person name="Northen T.R."/>
            <person name="Banfield J.F."/>
        </authorList>
    </citation>
    <scope>NUCLEOTIDE SEQUENCE [LARGE SCALE GENOMIC DNA]</scope>
    <source>
        <strain evidence="13">NP_5</strain>
    </source>
</reference>
<evidence type="ECO:0000256" key="11">
    <source>
        <dbReference type="ARBA" id="ARBA00051301"/>
    </source>
</evidence>
<dbReference type="InterPro" id="IPR011650">
    <property type="entry name" value="Peptidase_M20_dimer"/>
</dbReference>
<dbReference type="Proteomes" id="UP000320393">
    <property type="component" value="Unassembled WGS sequence"/>
</dbReference>
<dbReference type="Gene3D" id="3.30.70.360">
    <property type="match status" value="1"/>
</dbReference>
<dbReference type="Pfam" id="PF07687">
    <property type="entry name" value="M20_dimer"/>
    <property type="match status" value="1"/>
</dbReference>
<dbReference type="InterPro" id="IPR050072">
    <property type="entry name" value="Peptidase_M20A"/>
</dbReference>
<protein>
    <recommendedName>
        <fullName evidence="6">Probable succinyl-diaminopimelate desuccinylase</fullName>
        <ecNumber evidence="5">3.5.1.18</ecNumber>
    </recommendedName>
</protein>
<evidence type="ECO:0000259" key="12">
    <source>
        <dbReference type="Pfam" id="PF07687"/>
    </source>
</evidence>